<dbReference type="WBParaSite" id="nRc.2.0.1.t27967-RA">
    <property type="protein sequence ID" value="nRc.2.0.1.t27967-RA"/>
    <property type="gene ID" value="nRc.2.0.1.g27967"/>
</dbReference>
<organism evidence="1 2">
    <name type="scientific">Romanomermis culicivorax</name>
    <name type="common">Nematode worm</name>
    <dbReference type="NCBI Taxonomy" id="13658"/>
    <lineage>
        <taxon>Eukaryota</taxon>
        <taxon>Metazoa</taxon>
        <taxon>Ecdysozoa</taxon>
        <taxon>Nematoda</taxon>
        <taxon>Enoplea</taxon>
        <taxon>Dorylaimia</taxon>
        <taxon>Mermithida</taxon>
        <taxon>Mermithoidea</taxon>
        <taxon>Mermithidae</taxon>
        <taxon>Romanomermis</taxon>
    </lineage>
</organism>
<sequence length="149" mass="17427">MLKNTLTMALQHKFRVAALEWVNYLHFHKNAVPEEMITINSSGTKLIDLYGAANKFFLRQVTCMYTLQCHSECSIAKCRMRINTQEITGYAIYHLLSVIVNISNHFACILLRPGTRTKEYFLCDDSQERREWTDPDPYTKLQDPYTKLQ</sequence>
<evidence type="ECO:0000313" key="2">
    <source>
        <dbReference type="WBParaSite" id="nRc.2.0.1.t27967-RA"/>
    </source>
</evidence>
<keyword evidence="1" id="KW-1185">Reference proteome</keyword>
<accession>A0A915JPF0</accession>
<evidence type="ECO:0000313" key="1">
    <source>
        <dbReference type="Proteomes" id="UP000887565"/>
    </source>
</evidence>
<proteinExistence type="predicted"/>
<protein>
    <submittedName>
        <fullName evidence="2">Uncharacterized protein</fullName>
    </submittedName>
</protein>
<dbReference type="AlphaFoldDB" id="A0A915JPF0"/>
<reference evidence="2" key="1">
    <citation type="submission" date="2022-11" db="UniProtKB">
        <authorList>
            <consortium name="WormBaseParasite"/>
        </authorList>
    </citation>
    <scope>IDENTIFICATION</scope>
</reference>
<name>A0A915JPF0_ROMCU</name>
<dbReference type="Proteomes" id="UP000887565">
    <property type="component" value="Unplaced"/>
</dbReference>